<dbReference type="OrthoDB" id="6637137at2"/>
<accession>A0A8H2PY98</accession>
<evidence type="ECO:0000313" key="2">
    <source>
        <dbReference type="EMBL" id="TQO20139.1"/>
    </source>
</evidence>
<dbReference type="EMBL" id="VFRA01000001">
    <property type="protein sequence ID" value="TQO20139.1"/>
    <property type="molecule type" value="Genomic_DNA"/>
</dbReference>
<organism evidence="2 3">
    <name type="scientific">Rhodoglobus vestalii</name>
    <dbReference type="NCBI Taxonomy" id="193384"/>
    <lineage>
        <taxon>Bacteria</taxon>
        <taxon>Bacillati</taxon>
        <taxon>Actinomycetota</taxon>
        <taxon>Actinomycetes</taxon>
        <taxon>Micrococcales</taxon>
        <taxon>Microbacteriaceae</taxon>
        <taxon>Rhodoglobus</taxon>
    </lineage>
</organism>
<dbReference type="SUPFAM" id="SSF47413">
    <property type="entry name" value="lambda repressor-like DNA-binding domains"/>
    <property type="match status" value="1"/>
</dbReference>
<dbReference type="InterPro" id="IPR001387">
    <property type="entry name" value="Cro/C1-type_HTH"/>
</dbReference>
<evidence type="ECO:0000313" key="3">
    <source>
        <dbReference type="Proteomes" id="UP000316560"/>
    </source>
</evidence>
<dbReference type="SMART" id="SM00530">
    <property type="entry name" value="HTH_XRE"/>
    <property type="match status" value="1"/>
</dbReference>
<feature type="domain" description="HTH cro/C1-type" evidence="1">
    <location>
        <begin position="16"/>
        <end position="69"/>
    </location>
</feature>
<name>A0A8H2PY98_9MICO</name>
<reference evidence="2 3" key="1">
    <citation type="submission" date="2019-06" db="EMBL/GenBank/DDBJ databases">
        <title>Sequencing the genomes of 1000 actinobacteria strains.</title>
        <authorList>
            <person name="Klenk H.-P."/>
        </authorList>
    </citation>
    <scope>NUCLEOTIDE SEQUENCE [LARGE SCALE GENOMIC DNA]</scope>
    <source>
        <strain evidence="2 3">DSM 21947</strain>
    </source>
</reference>
<dbReference type="InterPro" id="IPR010982">
    <property type="entry name" value="Lambda_DNA-bd_dom_sf"/>
</dbReference>
<protein>
    <submittedName>
        <fullName evidence="2">Helix-turn-helix protein</fullName>
    </submittedName>
</protein>
<sequence length="94" mass="10556">MPYDIQKQQATFGEHLRSWRMVQGLTAQQVCERADISLTTLRKLERGQGNVRLESALQVARALGILDSIAAATDPLRTDLGRARANLLNRKRAR</sequence>
<dbReference type="GO" id="GO:0003677">
    <property type="term" value="F:DNA binding"/>
    <property type="evidence" value="ECO:0007669"/>
    <property type="project" value="InterPro"/>
</dbReference>
<dbReference type="Gene3D" id="1.10.260.40">
    <property type="entry name" value="lambda repressor-like DNA-binding domains"/>
    <property type="match status" value="1"/>
</dbReference>
<comment type="caution">
    <text evidence="2">The sequence shown here is derived from an EMBL/GenBank/DDBJ whole genome shotgun (WGS) entry which is preliminary data.</text>
</comment>
<dbReference type="Pfam" id="PF13560">
    <property type="entry name" value="HTH_31"/>
    <property type="match status" value="1"/>
</dbReference>
<dbReference type="AlphaFoldDB" id="A0A8H2PY98"/>
<keyword evidence="3" id="KW-1185">Reference proteome</keyword>
<dbReference type="PROSITE" id="PS50943">
    <property type="entry name" value="HTH_CROC1"/>
    <property type="match status" value="1"/>
</dbReference>
<proteinExistence type="predicted"/>
<dbReference type="RefSeq" id="WP_141990524.1">
    <property type="nucleotide sequence ID" value="NZ_VFRA01000001.1"/>
</dbReference>
<dbReference type="CDD" id="cd00093">
    <property type="entry name" value="HTH_XRE"/>
    <property type="match status" value="1"/>
</dbReference>
<gene>
    <name evidence="2" type="ORF">FB472_1752</name>
</gene>
<dbReference type="Proteomes" id="UP000316560">
    <property type="component" value="Unassembled WGS sequence"/>
</dbReference>
<evidence type="ECO:0000259" key="1">
    <source>
        <dbReference type="PROSITE" id="PS50943"/>
    </source>
</evidence>